<evidence type="ECO:0000256" key="1">
    <source>
        <dbReference type="ARBA" id="ARBA00023015"/>
    </source>
</evidence>
<organism evidence="5 6">
    <name type="scientific">Sulfidibacter corallicola</name>
    <dbReference type="NCBI Taxonomy" id="2818388"/>
    <lineage>
        <taxon>Bacteria</taxon>
        <taxon>Pseudomonadati</taxon>
        <taxon>Acidobacteriota</taxon>
        <taxon>Holophagae</taxon>
        <taxon>Acanthopleuribacterales</taxon>
        <taxon>Acanthopleuribacteraceae</taxon>
        <taxon>Sulfidibacter</taxon>
    </lineage>
</organism>
<dbReference type="InterPro" id="IPR036390">
    <property type="entry name" value="WH_DNA-bd_sf"/>
</dbReference>
<evidence type="ECO:0000313" key="5">
    <source>
        <dbReference type="EMBL" id="QTD50602.1"/>
    </source>
</evidence>
<dbReference type="Pfam" id="PF00392">
    <property type="entry name" value="GntR"/>
    <property type="match status" value="1"/>
</dbReference>
<protein>
    <submittedName>
        <fullName evidence="5">GntR family transcriptional regulator</fullName>
    </submittedName>
</protein>
<evidence type="ECO:0000256" key="2">
    <source>
        <dbReference type="ARBA" id="ARBA00023125"/>
    </source>
</evidence>
<dbReference type="KEGG" id="scor:J3U87_33880"/>
<keyword evidence="2" id="KW-0238">DNA-binding</keyword>
<dbReference type="PANTHER" id="PTHR38445">
    <property type="entry name" value="HTH-TYPE TRANSCRIPTIONAL REPRESSOR YTRA"/>
    <property type="match status" value="1"/>
</dbReference>
<gene>
    <name evidence="5" type="ORF">J3U87_33880</name>
</gene>
<dbReference type="PANTHER" id="PTHR38445:SF10">
    <property type="entry name" value="GNTR-FAMILY TRANSCRIPTIONAL REGULATOR"/>
    <property type="match status" value="1"/>
</dbReference>
<dbReference type="SMART" id="SM00345">
    <property type="entry name" value="HTH_GNTR"/>
    <property type="match status" value="1"/>
</dbReference>
<reference evidence="5" key="1">
    <citation type="submission" date="2021-03" db="EMBL/GenBank/DDBJ databases">
        <title>Acanthopleuribacteraceae sp. M133.</title>
        <authorList>
            <person name="Wang G."/>
        </authorList>
    </citation>
    <scope>NUCLEOTIDE SEQUENCE</scope>
    <source>
        <strain evidence="5">M133</strain>
    </source>
</reference>
<dbReference type="Gene3D" id="6.10.250.1220">
    <property type="match status" value="1"/>
</dbReference>
<dbReference type="InterPro" id="IPR000524">
    <property type="entry name" value="Tscrpt_reg_HTH_GntR"/>
</dbReference>
<proteinExistence type="predicted"/>
<dbReference type="EMBL" id="CP071793">
    <property type="protein sequence ID" value="QTD50602.1"/>
    <property type="molecule type" value="Genomic_DNA"/>
</dbReference>
<dbReference type="CDD" id="cd07377">
    <property type="entry name" value="WHTH_GntR"/>
    <property type="match status" value="1"/>
</dbReference>
<evidence type="ECO:0000313" key="6">
    <source>
        <dbReference type="Proteomes" id="UP000663929"/>
    </source>
</evidence>
<dbReference type="RefSeq" id="WP_237380439.1">
    <property type="nucleotide sequence ID" value="NZ_CP071793.1"/>
</dbReference>
<feature type="domain" description="HTH gntR-type" evidence="4">
    <location>
        <begin position="9"/>
        <end position="77"/>
    </location>
</feature>
<dbReference type="GO" id="GO:0003677">
    <property type="term" value="F:DNA binding"/>
    <property type="evidence" value="ECO:0007669"/>
    <property type="project" value="UniProtKB-KW"/>
</dbReference>
<keyword evidence="6" id="KW-1185">Reference proteome</keyword>
<accession>A0A8A4TNC4</accession>
<name>A0A8A4TNC4_SULCO</name>
<dbReference type="Proteomes" id="UP000663929">
    <property type="component" value="Chromosome"/>
</dbReference>
<evidence type="ECO:0000259" key="4">
    <source>
        <dbReference type="PROSITE" id="PS50949"/>
    </source>
</evidence>
<dbReference type="Gene3D" id="1.10.10.10">
    <property type="entry name" value="Winged helix-like DNA-binding domain superfamily/Winged helix DNA-binding domain"/>
    <property type="match status" value="1"/>
</dbReference>
<dbReference type="GO" id="GO:0003700">
    <property type="term" value="F:DNA-binding transcription factor activity"/>
    <property type="evidence" value="ECO:0007669"/>
    <property type="project" value="InterPro"/>
</dbReference>
<dbReference type="AlphaFoldDB" id="A0A8A4TNC4"/>
<dbReference type="PROSITE" id="PS50949">
    <property type="entry name" value="HTH_GNTR"/>
    <property type="match status" value="1"/>
</dbReference>
<keyword evidence="1" id="KW-0805">Transcription regulation</keyword>
<sequence length="125" mass="13783">MHISWNDNIPIYIQLRDHMIALILSGAVAEGEALPSVRTVAADFRLNPITVSKAFQLLVETGLVEKRRGRGMFVAEGAHRQLLAAERAKFLTEEWPAIVSRIRQLGLDPAELLESVGQPKGDTPS</sequence>
<dbReference type="InterPro" id="IPR036388">
    <property type="entry name" value="WH-like_DNA-bd_sf"/>
</dbReference>
<dbReference type="SUPFAM" id="SSF46785">
    <property type="entry name" value="Winged helix' DNA-binding domain"/>
    <property type="match status" value="1"/>
</dbReference>
<keyword evidence="3" id="KW-0804">Transcription</keyword>
<evidence type="ECO:0000256" key="3">
    <source>
        <dbReference type="ARBA" id="ARBA00023163"/>
    </source>
</evidence>